<evidence type="ECO:0000313" key="1">
    <source>
        <dbReference type="EMBL" id="WBP91978.1"/>
    </source>
</evidence>
<accession>A0ABY7QGT6</accession>
<organism evidence="1 2">
    <name type="scientific">Kitasatospora cathayae</name>
    <dbReference type="NCBI Taxonomy" id="3004092"/>
    <lineage>
        <taxon>Bacteria</taxon>
        <taxon>Bacillati</taxon>
        <taxon>Actinomycetota</taxon>
        <taxon>Actinomycetes</taxon>
        <taxon>Kitasatosporales</taxon>
        <taxon>Streptomycetaceae</taxon>
        <taxon>Kitasatospora</taxon>
    </lineage>
</organism>
<evidence type="ECO:0008006" key="3">
    <source>
        <dbReference type="Google" id="ProtNLM"/>
    </source>
</evidence>
<dbReference type="RefSeq" id="WP_270151614.1">
    <property type="nucleotide sequence ID" value="NZ_CP115451.1"/>
</dbReference>
<protein>
    <recommendedName>
        <fullName evidence="3">PH domain-containing protein</fullName>
    </recommendedName>
</protein>
<geneLocation type="plasmid" evidence="1 2">
    <name>punmamed2</name>
</geneLocation>
<keyword evidence="2" id="KW-1185">Reference proteome</keyword>
<dbReference type="EMBL" id="CP115451">
    <property type="protein sequence ID" value="WBP91978.1"/>
    <property type="molecule type" value="Genomic_DNA"/>
</dbReference>
<evidence type="ECO:0000313" key="2">
    <source>
        <dbReference type="Proteomes" id="UP001212821"/>
    </source>
</evidence>
<proteinExistence type="predicted"/>
<reference evidence="1 2" key="1">
    <citation type="submission" date="2022-12" db="EMBL/GenBank/DDBJ databases">
        <title>HUAS 3-15.</title>
        <authorList>
            <person name="Mo P."/>
        </authorList>
    </citation>
    <scope>NUCLEOTIDE SEQUENCE [LARGE SCALE GENOMIC DNA]</scope>
    <source>
        <strain evidence="1 2">HUAS 3-15</strain>
        <plasmid evidence="1 2">punmamed2</plasmid>
    </source>
</reference>
<sequence length="43" mass="5074">MRTTEEYDAWQAGLEQMHRDYEEADQAEYAAYTDELDARDAQS</sequence>
<keyword evidence="1" id="KW-0614">Plasmid</keyword>
<gene>
    <name evidence="1" type="ORF">O1G21_40010</name>
</gene>
<name>A0ABY7QGT6_9ACTN</name>
<dbReference type="Proteomes" id="UP001212821">
    <property type="component" value="Plasmid punmamed2"/>
</dbReference>